<dbReference type="InterPro" id="IPR007374">
    <property type="entry name" value="ASCH_domain"/>
</dbReference>
<name>A0ABU6JQK1_9GAMM</name>
<dbReference type="Pfam" id="PF04266">
    <property type="entry name" value="ASCH"/>
    <property type="match status" value="1"/>
</dbReference>
<protein>
    <submittedName>
        <fullName evidence="2">ASCH domain-containing protein</fullName>
    </submittedName>
</protein>
<comment type="caution">
    <text evidence="2">The sequence shown here is derived from an EMBL/GenBank/DDBJ whole genome shotgun (WGS) entry which is preliminary data.</text>
</comment>
<proteinExistence type="predicted"/>
<feature type="domain" description="ASCH" evidence="1">
    <location>
        <begin position="7"/>
        <end position="79"/>
    </location>
</feature>
<dbReference type="Proteomes" id="UP001309705">
    <property type="component" value="Unassembled WGS sequence"/>
</dbReference>
<evidence type="ECO:0000259" key="1">
    <source>
        <dbReference type="Pfam" id="PF04266"/>
    </source>
</evidence>
<keyword evidence="3" id="KW-1185">Reference proteome</keyword>
<organism evidence="2 3">
    <name type="scientific">Brenneria populi</name>
    <dbReference type="NCBI Taxonomy" id="1505588"/>
    <lineage>
        <taxon>Bacteria</taxon>
        <taxon>Pseudomonadati</taxon>
        <taxon>Pseudomonadota</taxon>
        <taxon>Gammaproteobacteria</taxon>
        <taxon>Enterobacterales</taxon>
        <taxon>Pectobacteriaceae</taxon>
        <taxon>Brenneria</taxon>
    </lineage>
</organism>
<reference evidence="2 3" key="1">
    <citation type="journal article" date="2017" name="Int. J. Syst. Evol. Microbiol.">
        <title>Brenneria populi subsp. brevivirga subsp. nov. isolated from symptomatic bark of Populus x euramericana canker, and description of Brenneria populi subsp. populi subsp. nov.</title>
        <authorList>
            <person name="Zheng M.H."/>
            <person name="Piao C.G."/>
            <person name="Xue H."/>
            <person name="Guo M.W."/>
            <person name="Li Y."/>
        </authorList>
    </citation>
    <scope>NUCLEOTIDE SEQUENCE [LARGE SCALE GENOMIC DNA]</scope>
    <source>
        <strain evidence="2 3">D9-5</strain>
    </source>
</reference>
<dbReference type="InterPro" id="IPR015947">
    <property type="entry name" value="PUA-like_sf"/>
</dbReference>
<dbReference type="Gene3D" id="2.30.130.30">
    <property type="entry name" value="Hypothetical protein"/>
    <property type="match status" value="1"/>
</dbReference>
<dbReference type="SUPFAM" id="SSF88697">
    <property type="entry name" value="PUA domain-like"/>
    <property type="match status" value="1"/>
</dbReference>
<gene>
    <name evidence="2" type="ORF">VSX58_09735</name>
</gene>
<sequence>MKALSIVYPAGSKIACGQKTLEIRRWRPDLAENEELLIVENHKFLMNDGDEDLGLAVAIITIGDIRAFTVDDIDAACASSYEPGWLAWEIKSVKKIAEPFPVRAARKIYQV</sequence>
<evidence type="ECO:0000313" key="2">
    <source>
        <dbReference type="EMBL" id="MEC5342877.1"/>
    </source>
</evidence>
<evidence type="ECO:0000313" key="3">
    <source>
        <dbReference type="Proteomes" id="UP001309705"/>
    </source>
</evidence>
<dbReference type="EMBL" id="JAYWTM010000006">
    <property type="protein sequence ID" value="MEC5342877.1"/>
    <property type="molecule type" value="Genomic_DNA"/>
</dbReference>
<dbReference type="RefSeq" id="WP_327617869.1">
    <property type="nucleotide sequence ID" value="NZ_JAYWTM010000006.1"/>
</dbReference>
<accession>A0ABU6JQK1</accession>